<comment type="caution">
    <text evidence="6">The sequence shown here is derived from an EMBL/GenBank/DDBJ whole genome shotgun (WGS) entry which is preliminary data.</text>
</comment>
<proteinExistence type="inferred from homology"/>
<accession>A0ABT5QJ11</accession>
<dbReference type="Gene3D" id="3.90.550.10">
    <property type="entry name" value="Spore Coat Polysaccharide Biosynthesis Protein SpsA, Chain A"/>
    <property type="match status" value="1"/>
</dbReference>
<dbReference type="PANTHER" id="PTHR43630:SF1">
    <property type="entry name" value="POLY-BETA-1,6-N-ACETYL-D-GLUCOSAMINE SYNTHASE"/>
    <property type="match status" value="1"/>
</dbReference>
<dbReference type="PANTHER" id="PTHR43630">
    <property type="entry name" value="POLY-BETA-1,6-N-ACETYL-D-GLUCOSAMINE SYNTHASE"/>
    <property type="match status" value="1"/>
</dbReference>
<keyword evidence="7" id="KW-1185">Reference proteome</keyword>
<keyword evidence="4" id="KW-0812">Transmembrane</keyword>
<gene>
    <name evidence="6" type="ORF">LRP49_07115</name>
</gene>
<dbReference type="RefSeq" id="WP_274141236.1">
    <property type="nucleotide sequence ID" value="NZ_JAJUBB010000004.1"/>
</dbReference>
<dbReference type="Pfam" id="PF13632">
    <property type="entry name" value="Glyco_trans_2_3"/>
    <property type="match status" value="1"/>
</dbReference>
<keyword evidence="2" id="KW-0328">Glycosyltransferase</keyword>
<feature type="domain" description="Glycosyltransferase 2-like" evidence="5">
    <location>
        <begin position="130"/>
        <end position="330"/>
    </location>
</feature>
<keyword evidence="4" id="KW-1133">Transmembrane helix</keyword>
<dbReference type="EMBL" id="JAJUBB010000004">
    <property type="protein sequence ID" value="MDD1780970.1"/>
    <property type="molecule type" value="Genomic_DNA"/>
</dbReference>
<evidence type="ECO:0000256" key="1">
    <source>
        <dbReference type="ARBA" id="ARBA00006739"/>
    </source>
</evidence>
<evidence type="ECO:0000313" key="6">
    <source>
        <dbReference type="EMBL" id="MDD1780970.1"/>
    </source>
</evidence>
<dbReference type="InterPro" id="IPR001173">
    <property type="entry name" value="Glyco_trans_2-like"/>
</dbReference>
<evidence type="ECO:0000313" key="7">
    <source>
        <dbReference type="Proteomes" id="UP001149821"/>
    </source>
</evidence>
<feature type="transmembrane region" description="Helical" evidence="4">
    <location>
        <begin position="6"/>
        <end position="24"/>
    </location>
</feature>
<keyword evidence="3" id="KW-0808">Transferase</keyword>
<feature type="transmembrane region" description="Helical" evidence="4">
    <location>
        <begin position="287"/>
        <end position="308"/>
    </location>
</feature>
<name>A0ABT5QJ11_9GAMM</name>
<organism evidence="6 7">
    <name type="scientific">Enterovibrio qingdaonensis</name>
    <dbReference type="NCBI Taxonomy" id="2899818"/>
    <lineage>
        <taxon>Bacteria</taxon>
        <taxon>Pseudomonadati</taxon>
        <taxon>Pseudomonadota</taxon>
        <taxon>Gammaproteobacteria</taxon>
        <taxon>Vibrionales</taxon>
        <taxon>Vibrionaceae</taxon>
        <taxon>Enterovibrio</taxon>
    </lineage>
</organism>
<keyword evidence="4" id="KW-0472">Membrane</keyword>
<sequence>MTFLIYLAVTLIVFQVSVSFFYIYKAIRFEPVSSENDDKSVSILIPYYNETPQDIIDTLNSIANQNSTYVKQVVLVNDGSNNGCNLDVENHLSSNNFSFTVDHIQKPENGGLKSIAMNYGYPYLSKESDYIVVIDSDTVLAQDAIRNSVSFMESHPNFSAASGAISIKDGKSMMERLQYYEHIGIYPVMKHGQSAIGFCSVLAGAFCIHRKGAMDEVGHWQNWLVEDISWTWKARVMGNFIGYIPTAHAYTTCPVSMNAFFKQRRRWARGRIEAFKEALKKNYKRSIYCLPWLAYWMAGIFVPFMWIALSILKFDVFIVLFSLTMLMNFYGCYKYQVIHNRKVSLSEVFRSTLVSFFQDWLVSIPHFCGVIDEIFGRKKVWATR</sequence>
<dbReference type="Proteomes" id="UP001149821">
    <property type="component" value="Unassembled WGS sequence"/>
</dbReference>
<dbReference type="InterPro" id="IPR029044">
    <property type="entry name" value="Nucleotide-diphossugar_trans"/>
</dbReference>
<dbReference type="CDD" id="cd06423">
    <property type="entry name" value="CESA_like"/>
    <property type="match status" value="1"/>
</dbReference>
<comment type="similarity">
    <text evidence="1">Belongs to the glycosyltransferase 2 family.</text>
</comment>
<evidence type="ECO:0000259" key="5">
    <source>
        <dbReference type="Pfam" id="PF13632"/>
    </source>
</evidence>
<feature type="transmembrane region" description="Helical" evidence="4">
    <location>
        <begin position="314"/>
        <end position="333"/>
    </location>
</feature>
<dbReference type="SUPFAM" id="SSF53448">
    <property type="entry name" value="Nucleotide-diphospho-sugar transferases"/>
    <property type="match status" value="1"/>
</dbReference>
<evidence type="ECO:0000256" key="3">
    <source>
        <dbReference type="ARBA" id="ARBA00022679"/>
    </source>
</evidence>
<reference evidence="6" key="1">
    <citation type="submission" date="2021-12" db="EMBL/GenBank/DDBJ databases">
        <title>Enterovibrio ZSDZ35 sp. nov. and Enterovibrio ZSDZ42 sp. nov., isolated from coastal seawater in Qingdao.</title>
        <authorList>
            <person name="Zhang P."/>
        </authorList>
    </citation>
    <scope>NUCLEOTIDE SEQUENCE</scope>
    <source>
        <strain evidence="6">ZSDZ35</strain>
    </source>
</reference>
<evidence type="ECO:0000256" key="4">
    <source>
        <dbReference type="SAM" id="Phobius"/>
    </source>
</evidence>
<protein>
    <submittedName>
        <fullName evidence="6">Glycosyltransferase family 2 protein</fullName>
    </submittedName>
</protein>
<evidence type="ECO:0000256" key="2">
    <source>
        <dbReference type="ARBA" id="ARBA00022676"/>
    </source>
</evidence>